<evidence type="ECO:0000256" key="1">
    <source>
        <dbReference type="SAM" id="Coils"/>
    </source>
</evidence>
<dbReference type="PANTHER" id="PTHR33678:SF2">
    <property type="match status" value="1"/>
</dbReference>
<evidence type="ECO:0000313" key="5">
    <source>
        <dbReference type="Proteomes" id="UP000283872"/>
    </source>
</evidence>
<organism evidence="4 5">
    <name type="scientific">Segatella copri</name>
    <dbReference type="NCBI Taxonomy" id="165179"/>
    <lineage>
        <taxon>Bacteria</taxon>
        <taxon>Pseudomonadati</taxon>
        <taxon>Bacteroidota</taxon>
        <taxon>Bacteroidia</taxon>
        <taxon>Bacteroidales</taxon>
        <taxon>Prevotellaceae</taxon>
        <taxon>Segatella</taxon>
    </lineage>
</organism>
<dbReference type="Pfam" id="PF13817">
    <property type="entry name" value="DDE_Tnp_IS66_C"/>
    <property type="match status" value="1"/>
</dbReference>
<dbReference type="PANTHER" id="PTHR33678">
    <property type="entry name" value="BLL1576 PROTEIN"/>
    <property type="match status" value="1"/>
</dbReference>
<feature type="domain" description="Transposase IS66 C-terminal" evidence="3">
    <location>
        <begin position="641"/>
        <end position="677"/>
    </location>
</feature>
<protein>
    <submittedName>
        <fullName evidence="4">IS66 family transposase</fullName>
    </submittedName>
</protein>
<dbReference type="Pfam" id="PF03050">
    <property type="entry name" value="DDE_Tnp_IS66"/>
    <property type="match status" value="1"/>
</dbReference>
<dbReference type="Proteomes" id="UP000283872">
    <property type="component" value="Unassembled WGS sequence"/>
</dbReference>
<evidence type="ECO:0000313" key="4">
    <source>
        <dbReference type="EMBL" id="RGS14816.1"/>
    </source>
</evidence>
<dbReference type="NCBIfam" id="NF033517">
    <property type="entry name" value="transpos_IS66"/>
    <property type="match status" value="1"/>
</dbReference>
<feature type="coiled-coil region" evidence="1">
    <location>
        <begin position="74"/>
        <end position="105"/>
    </location>
</feature>
<name>A0A3R5ZIU1_9BACT</name>
<feature type="domain" description="Transposase IS66 central" evidence="2">
    <location>
        <begin position="349"/>
        <end position="632"/>
    </location>
</feature>
<evidence type="ECO:0000259" key="2">
    <source>
        <dbReference type="Pfam" id="PF03050"/>
    </source>
</evidence>
<feature type="coiled-coil region" evidence="1">
    <location>
        <begin position="162"/>
        <end position="204"/>
    </location>
</feature>
<comment type="caution">
    <text evidence="4">The sequence shown here is derived from an EMBL/GenBank/DDBJ whole genome shotgun (WGS) entry which is preliminary data.</text>
</comment>
<proteinExistence type="predicted"/>
<dbReference type="EMBL" id="QRVA01000023">
    <property type="protein sequence ID" value="RGS14816.1"/>
    <property type="molecule type" value="Genomic_DNA"/>
</dbReference>
<keyword evidence="1" id="KW-0175">Coiled coil</keyword>
<evidence type="ECO:0000259" key="3">
    <source>
        <dbReference type="Pfam" id="PF13817"/>
    </source>
</evidence>
<gene>
    <name evidence="4" type="ORF">DWY11_09755</name>
</gene>
<dbReference type="InterPro" id="IPR052344">
    <property type="entry name" value="Transposase-related"/>
</dbReference>
<sequence length="685" mass="78844">MVNNKVNDMFEQQQNTGKSASLAEKYANVRGQVATAVERADLAEHALDAERASRQQLIDEEVARQVAAAKERIRLEVEAELAEQKKALESRKQELDSREKEIVKKADTIVQNIEERANKRIAELRAKTEKTALTRLADMFETFLQAFIAVMDKDSAKGQELLAKYRQAAEETQTLLKEEIKEKLAKAEAKNKAKTDQVASLVRMLFTQKRERIVFTPEQRESLYERAMQSLNLTPETKKEFERCRDYCRDYRQKQETLKLLKSDGQKKGHGRNKLPASLPRLVEQVIWPDCYEGHEDEYDVVGKDVQEFVLPAPAPYVVQPVVRPVVRRKDDPDGPTEQADCYEGLFWKSYATPELIAKIETGKFVLHQPFNRQIKKMKQDGLPMAPATVDDWHQATCEMLEPLYELQKERVFSSSLLAGEGSPFPIINCEKHKTVGHYMIQYRSVITGIPIFLVNTKNKCGRGQADIMDNLKDWTGNVFMCDAYAGYDWMKKIEGLILCRCVAHARRTAERALKENPTLAQIALLFYQDAYLVEEIIKKKGLTGAEKTKFRQEQAGPLWETFKLWAANAILEVPRDSLIFKALNYLISNYDELTHYLDIPEMPIDNTDTERLIRDMVMGKKAYLFCRDLDACKRAAMMYSLFGACKVLGKNPERWLCYVLTNIKTTPKDKLYTLLPEFWEDEEQ</sequence>
<dbReference type="InterPro" id="IPR004291">
    <property type="entry name" value="Transposase_IS66_central"/>
</dbReference>
<dbReference type="AlphaFoldDB" id="A0A3R5ZIU1"/>
<dbReference type="InterPro" id="IPR039552">
    <property type="entry name" value="IS66_C"/>
</dbReference>
<reference evidence="4 5" key="1">
    <citation type="submission" date="2018-08" db="EMBL/GenBank/DDBJ databases">
        <title>A genome reference for cultivated species of the human gut microbiota.</title>
        <authorList>
            <person name="Zou Y."/>
            <person name="Xue W."/>
            <person name="Luo G."/>
        </authorList>
    </citation>
    <scope>NUCLEOTIDE SEQUENCE [LARGE SCALE GENOMIC DNA]</scope>
    <source>
        <strain evidence="4 5">AF24-12</strain>
    </source>
</reference>
<accession>A0A3R5ZIU1</accession>
<dbReference type="RefSeq" id="WP_118085948.1">
    <property type="nucleotide sequence ID" value="NZ_QRVA01000023.1"/>
</dbReference>